<dbReference type="Pfam" id="PF07090">
    <property type="entry name" value="GATase1_like"/>
    <property type="match status" value="1"/>
</dbReference>
<organism evidence="2 3">
    <name type="scientific">Anaerobiospirillum thomasii</name>
    <dbReference type="NCBI Taxonomy" id="179995"/>
    <lineage>
        <taxon>Bacteria</taxon>
        <taxon>Pseudomonadati</taxon>
        <taxon>Pseudomonadota</taxon>
        <taxon>Gammaproteobacteria</taxon>
        <taxon>Aeromonadales</taxon>
        <taxon>Succinivibrionaceae</taxon>
        <taxon>Anaerobiospirillum</taxon>
    </lineage>
</organism>
<dbReference type="InterPro" id="IPR017027">
    <property type="entry name" value="STM3548-like"/>
</dbReference>
<dbReference type="PIRSF" id="PIRSF034405">
    <property type="entry name" value="UCP034405"/>
    <property type="match status" value="1"/>
</dbReference>
<proteinExistence type="predicted"/>
<evidence type="ECO:0000313" key="2">
    <source>
        <dbReference type="EMBL" id="SPT68943.1"/>
    </source>
</evidence>
<protein>
    <submittedName>
        <fullName evidence="2">Uncharacterized membrane protein</fullName>
    </submittedName>
</protein>
<dbReference type="PANTHER" id="PTHR37947">
    <property type="entry name" value="BLL2462 PROTEIN"/>
    <property type="match status" value="1"/>
</dbReference>
<dbReference type="InterPro" id="IPR010768">
    <property type="entry name" value="GATase1-like"/>
</dbReference>
<dbReference type="CDD" id="cd03143">
    <property type="entry name" value="A4_beta-galactosidase_middle_domain"/>
    <property type="match status" value="1"/>
</dbReference>
<sequence length="243" mass="27419">MKILLIGESWSIHMIHSKGFDSFTSTKYEEGATYLISQLRAKDIEVDYFPAHQIQTGFDVNFDNYDAVIISDIGSNTFLLQNSTFYNLKTVPNALVKLKDYVANGGGFMMIGGYLSFMGIEGKANYKNTVLDEVFPVEMLDGDDRVEVPEGIRASYTDPEHETVKGFEGEPLFLGYNRVKARQGAQTVMSVGDDPLLVFGTYKKGKTACFMSDCSPHWGCHEFMNWKHYTDLWVNSLKHIAKK</sequence>
<dbReference type="EMBL" id="UAPV01000001">
    <property type="protein sequence ID" value="SPT68943.1"/>
    <property type="molecule type" value="Genomic_DNA"/>
</dbReference>
<dbReference type="Gene3D" id="3.40.50.880">
    <property type="match status" value="1"/>
</dbReference>
<dbReference type="InterPro" id="IPR029062">
    <property type="entry name" value="Class_I_gatase-like"/>
</dbReference>
<gene>
    <name evidence="2" type="ORF">NCTC13093_00293</name>
</gene>
<dbReference type="RefSeq" id="WP_113743149.1">
    <property type="nucleotide sequence ID" value="NZ_UAPU01000006.1"/>
</dbReference>
<keyword evidence="3" id="KW-1185">Reference proteome</keyword>
<dbReference type="SUPFAM" id="SSF52317">
    <property type="entry name" value="Class I glutamine amidotransferase-like"/>
    <property type="match status" value="1"/>
</dbReference>
<dbReference type="OrthoDB" id="9781333at2"/>
<dbReference type="Proteomes" id="UP000250086">
    <property type="component" value="Unassembled WGS sequence"/>
</dbReference>
<accession>A0A2X0V9Q0</accession>
<name>A0A2X0V9Q0_9GAMM</name>
<evidence type="ECO:0000313" key="3">
    <source>
        <dbReference type="Proteomes" id="UP000250086"/>
    </source>
</evidence>
<reference evidence="2 3" key="1">
    <citation type="submission" date="2018-06" db="EMBL/GenBank/DDBJ databases">
        <authorList>
            <consortium name="Pathogen Informatics"/>
            <person name="Doyle S."/>
        </authorList>
    </citation>
    <scope>NUCLEOTIDE SEQUENCE [LARGE SCALE GENOMIC DNA]</scope>
    <source>
        <strain evidence="2 3">NCTC13093</strain>
    </source>
</reference>
<dbReference type="PANTHER" id="PTHR37947:SF1">
    <property type="entry name" value="BLL2462 PROTEIN"/>
    <property type="match status" value="1"/>
</dbReference>
<feature type="domain" description="Putative glutamine amidotransferase" evidence="1">
    <location>
        <begin position="2"/>
        <end position="240"/>
    </location>
</feature>
<dbReference type="AlphaFoldDB" id="A0A2X0V9Q0"/>
<evidence type="ECO:0000259" key="1">
    <source>
        <dbReference type="Pfam" id="PF07090"/>
    </source>
</evidence>